<proteinExistence type="inferred from homology"/>
<dbReference type="GO" id="GO:0016020">
    <property type="term" value="C:membrane"/>
    <property type="evidence" value="ECO:0007669"/>
    <property type="project" value="UniProtKB-SubCell"/>
</dbReference>
<keyword evidence="3 8" id="KW-0812">Transmembrane</keyword>
<dbReference type="Proteomes" id="UP000472269">
    <property type="component" value="Unplaced"/>
</dbReference>
<keyword evidence="8" id="KW-0813">Transport</keyword>
<name>A0A663LYW3_ATHCN</name>
<dbReference type="InterPro" id="IPR000109">
    <property type="entry name" value="POT_fam"/>
</dbReference>
<evidence type="ECO:0000256" key="5">
    <source>
        <dbReference type="ARBA" id="ARBA00022856"/>
    </source>
</evidence>
<evidence type="ECO:0000256" key="2">
    <source>
        <dbReference type="ARBA" id="ARBA00005982"/>
    </source>
</evidence>
<organism evidence="10 11">
    <name type="scientific">Athene cunicularia</name>
    <name type="common">Burrowing owl</name>
    <name type="synonym">Speotyto cunicularia</name>
    <dbReference type="NCBI Taxonomy" id="194338"/>
    <lineage>
        <taxon>Eukaryota</taxon>
        <taxon>Metazoa</taxon>
        <taxon>Chordata</taxon>
        <taxon>Craniata</taxon>
        <taxon>Vertebrata</taxon>
        <taxon>Euteleostomi</taxon>
        <taxon>Archelosauria</taxon>
        <taxon>Archosauria</taxon>
        <taxon>Dinosauria</taxon>
        <taxon>Saurischia</taxon>
        <taxon>Theropoda</taxon>
        <taxon>Coelurosauria</taxon>
        <taxon>Aves</taxon>
        <taxon>Neognathae</taxon>
        <taxon>Neoaves</taxon>
        <taxon>Telluraves</taxon>
        <taxon>Strigiformes</taxon>
        <taxon>Strigidae</taxon>
        <taxon>Athene</taxon>
    </lineage>
</organism>
<dbReference type="PROSITE" id="PS01023">
    <property type="entry name" value="PTR2_2"/>
    <property type="match status" value="1"/>
</dbReference>
<keyword evidence="7 9" id="KW-0472">Membrane</keyword>
<keyword evidence="5" id="KW-0571">Peptide transport</keyword>
<dbReference type="Gene3D" id="1.20.1250.20">
    <property type="entry name" value="MFS general substrate transporter like domains"/>
    <property type="match status" value="1"/>
</dbReference>
<evidence type="ECO:0000256" key="3">
    <source>
        <dbReference type="ARBA" id="ARBA00022692"/>
    </source>
</evidence>
<feature type="transmembrane region" description="Helical" evidence="9">
    <location>
        <begin position="517"/>
        <end position="536"/>
    </location>
</feature>
<evidence type="ECO:0000256" key="7">
    <source>
        <dbReference type="ARBA" id="ARBA00023136"/>
    </source>
</evidence>
<keyword evidence="5" id="KW-0653">Protein transport</keyword>
<dbReference type="Pfam" id="PF00854">
    <property type="entry name" value="PTR2"/>
    <property type="match status" value="1"/>
</dbReference>
<reference evidence="10" key="2">
    <citation type="submission" date="2025-09" db="UniProtKB">
        <authorList>
            <consortium name="Ensembl"/>
        </authorList>
    </citation>
    <scope>IDENTIFICATION</scope>
</reference>
<sequence length="608" mass="66278">MTRMGHNGEQSPLLGGTPLKRRGMACAAVLAVEGLEQAAFFGITANLVLYLTSSTFGWGGTQASHACLFFGGASYLLSPIGGWFADVYLGCYGTVALSFLLYLLAACLLPVTASLDGRLSLCGELPADTIRNCSWHRGGTCQGQPPELYCAPTIYTGLLLLALGISSVRANLTPFGADQVRDQEVDATRRFFNWFYWSINMGAIFSLLLVNFVQQNIGFLASYLIPVACLALGLLIFLLATPTFITKPPRGSQVSAMMKLALQNCGCAWLTAHRWEVVDPLPYSRAQPGAPSPEEDRANFQVLARILPVMLAFIPHWIVYFQMQSMYYLQGLHLRTPGIFQRTSDRTRGNDVWLLLANVVVLVLLKDHVIDPFLARRRLLPSALKQMTLGMFFSLASILAAGILEREQLQYMHHNQTVLQLLAKDRYPAATLPAWWQIPQYLLIGLSELFTSIPGLEFAYTEAPESMKGAIMGLFFFISGVGSLLGSGLLTLLSLPTHGWMRCPEGYGSINSCRVDNYFFLLAGIQSITCFIFTWISRHYQHRLPRADMVPQGQGGQGAPPRAARVNTPPHHGVMGSCGGGSSPGLWGSGRGGLGGCQPSVGSLPAVE</sequence>
<keyword evidence="6 9" id="KW-1133">Transmembrane helix</keyword>
<feature type="transmembrane region" description="Helical" evidence="9">
    <location>
        <begin position="387"/>
        <end position="404"/>
    </location>
</feature>
<feature type="transmembrane region" description="Helical" evidence="9">
    <location>
        <begin position="89"/>
        <end position="111"/>
    </location>
</feature>
<dbReference type="PANTHER" id="PTHR11654">
    <property type="entry name" value="OLIGOPEPTIDE TRANSPORTER-RELATED"/>
    <property type="match status" value="1"/>
</dbReference>
<protein>
    <submittedName>
        <fullName evidence="10">Solute carrier family 15 member 3</fullName>
    </submittedName>
</protein>
<feature type="transmembrane region" description="Helical" evidence="9">
    <location>
        <begin position="472"/>
        <end position="497"/>
    </location>
</feature>
<comment type="subcellular location">
    <subcellularLocation>
        <location evidence="1 8">Membrane</location>
        <topology evidence="1 8">Multi-pass membrane protein</topology>
    </subcellularLocation>
</comment>
<feature type="transmembrane region" description="Helical" evidence="9">
    <location>
        <begin position="219"/>
        <end position="240"/>
    </location>
</feature>
<evidence type="ECO:0000313" key="11">
    <source>
        <dbReference type="Proteomes" id="UP000472269"/>
    </source>
</evidence>
<comment type="similarity">
    <text evidence="2 8">Belongs to the major facilitator superfamily. Proton-dependent oligopeptide transporter (POT/PTR) (TC 2.A.17) family.</text>
</comment>
<dbReference type="Ensembl" id="ENSACUT00000004923.1">
    <property type="protein sequence ID" value="ENSACUP00000004618.1"/>
    <property type="gene ID" value="ENSACUG00000003108.1"/>
</dbReference>
<feature type="transmembrane region" description="Helical" evidence="9">
    <location>
        <begin position="193"/>
        <end position="213"/>
    </location>
</feature>
<evidence type="ECO:0000256" key="9">
    <source>
        <dbReference type="SAM" id="Phobius"/>
    </source>
</evidence>
<evidence type="ECO:0000256" key="4">
    <source>
        <dbReference type="ARBA" id="ARBA00022847"/>
    </source>
</evidence>
<feature type="transmembrane region" description="Helical" evidence="9">
    <location>
        <begin position="56"/>
        <end position="77"/>
    </location>
</feature>
<feature type="transmembrane region" description="Helical" evidence="9">
    <location>
        <begin position="302"/>
        <end position="323"/>
    </location>
</feature>
<accession>A0A663LYW3</accession>
<keyword evidence="4" id="KW-0769">Symport</keyword>
<evidence type="ECO:0000313" key="10">
    <source>
        <dbReference type="Ensembl" id="ENSACUP00000004618.1"/>
    </source>
</evidence>
<dbReference type="SUPFAM" id="SSF103473">
    <property type="entry name" value="MFS general substrate transporter"/>
    <property type="match status" value="1"/>
</dbReference>
<dbReference type="GO" id="GO:0015293">
    <property type="term" value="F:symporter activity"/>
    <property type="evidence" value="ECO:0007669"/>
    <property type="project" value="UniProtKB-KW"/>
</dbReference>
<evidence type="ECO:0000256" key="8">
    <source>
        <dbReference type="RuleBase" id="RU003755"/>
    </source>
</evidence>
<gene>
    <name evidence="10" type="primary">SLC15A3</name>
</gene>
<evidence type="ECO:0000256" key="1">
    <source>
        <dbReference type="ARBA" id="ARBA00004141"/>
    </source>
</evidence>
<keyword evidence="11" id="KW-1185">Reference proteome</keyword>
<feature type="transmembrane region" description="Helical" evidence="9">
    <location>
        <begin position="154"/>
        <end position="172"/>
    </location>
</feature>
<dbReference type="OMA" id="SNLTQMC"/>
<dbReference type="AlphaFoldDB" id="A0A663LYW3"/>
<dbReference type="GO" id="GO:0006857">
    <property type="term" value="P:oligopeptide transport"/>
    <property type="evidence" value="ECO:0007669"/>
    <property type="project" value="InterPro"/>
</dbReference>
<dbReference type="InterPro" id="IPR036259">
    <property type="entry name" value="MFS_trans_sf"/>
</dbReference>
<evidence type="ECO:0000256" key="6">
    <source>
        <dbReference type="ARBA" id="ARBA00022989"/>
    </source>
</evidence>
<dbReference type="InterPro" id="IPR018456">
    <property type="entry name" value="PTR2_symporter_CS"/>
</dbReference>
<feature type="transmembrane region" description="Helical" evidence="9">
    <location>
        <begin position="27"/>
        <end position="50"/>
    </location>
</feature>
<reference evidence="10" key="1">
    <citation type="submission" date="2025-08" db="UniProtKB">
        <authorList>
            <consortium name="Ensembl"/>
        </authorList>
    </citation>
    <scope>IDENTIFICATION</scope>
</reference>